<keyword evidence="7" id="KW-0274">FAD</keyword>
<evidence type="ECO:0000256" key="7">
    <source>
        <dbReference type="ARBA" id="ARBA00022827"/>
    </source>
</evidence>
<dbReference type="GO" id="GO:0016020">
    <property type="term" value="C:membrane"/>
    <property type="evidence" value="ECO:0007669"/>
    <property type="project" value="InterPro"/>
</dbReference>
<reference evidence="14 15" key="1">
    <citation type="journal article" date="2019" name="Nat. Med.">
        <title>A library of human gut bacterial isolates paired with longitudinal multiomics data enables mechanistic microbiome research.</title>
        <authorList>
            <person name="Poyet M."/>
            <person name="Groussin M."/>
            <person name="Gibbons S.M."/>
            <person name="Avila-Pacheco J."/>
            <person name="Jiang X."/>
            <person name="Kearney S.M."/>
            <person name="Perrotta A.R."/>
            <person name="Berdy B."/>
            <person name="Zhao S."/>
            <person name="Lieberman T.D."/>
            <person name="Swanson P.K."/>
            <person name="Smith M."/>
            <person name="Roesemann S."/>
            <person name="Alexander J.E."/>
            <person name="Rich S.A."/>
            <person name="Livny J."/>
            <person name="Vlamakis H."/>
            <person name="Clish C."/>
            <person name="Bullock K."/>
            <person name="Deik A."/>
            <person name="Scott J."/>
            <person name="Pierce K.A."/>
            <person name="Xavier R.J."/>
            <person name="Alm E.J."/>
        </authorList>
    </citation>
    <scope>NUCLEOTIDE SEQUENCE [LARGE SCALE GENOMIC DNA]</scope>
    <source>
        <strain evidence="12 14">BIOML-A4</strain>
        <strain evidence="13 15">BIOML-A5</strain>
    </source>
</reference>
<evidence type="ECO:0000313" key="14">
    <source>
        <dbReference type="Proteomes" id="UP000433575"/>
    </source>
</evidence>
<accession>A0A6N7S9V1</accession>
<dbReference type="InterPro" id="IPR003953">
    <property type="entry name" value="FAD-dep_OxRdtase_2_FAD-bd"/>
</dbReference>
<comment type="similarity">
    <text evidence="3">Belongs to the FAD-dependent oxidoreductase 2 family. FRD/SDH subfamily.</text>
</comment>
<dbReference type="PANTHER" id="PTHR43400">
    <property type="entry name" value="FUMARATE REDUCTASE"/>
    <property type="match status" value="1"/>
</dbReference>
<evidence type="ECO:0000256" key="4">
    <source>
        <dbReference type="ARBA" id="ARBA00013137"/>
    </source>
</evidence>
<comment type="cofactor">
    <cofactor evidence="1">
        <name>FMN</name>
        <dbReference type="ChEBI" id="CHEBI:58210"/>
    </cofactor>
</comment>
<name>A0A6N7S9V1_9FIRM</name>
<keyword evidence="6" id="KW-0285">Flavoprotein</keyword>
<dbReference type="Gene3D" id="3.90.1010.20">
    <property type="match status" value="1"/>
</dbReference>
<dbReference type="InterPro" id="IPR027477">
    <property type="entry name" value="Succ_DH/fumarate_Rdtase_cat_sf"/>
</dbReference>
<dbReference type="SUPFAM" id="SSF51905">
    <property type="entry name" value="FAD/NAD(P)-binding domain"/>
    <property type="match status" value="1"/>
</dbReference>
<feature type="signal peptide" evidence="10">
    <location>
        <begin position="1"/>
        <end position="21"/>
    </location>
</feature>
<evidence type="ECO:0000256" key="9">
    <source>
        <dbReference type="ARBA" id="ARBA00049922"/>
    </source>
</evidence>
<dbReference type="Gene3D" id="3.90.700.10">
    <property type="entry name" value="Succinate dehydrogenase/fumarate reductase flavoprotein, catalytic domain"/>
    <property type="match status" value="1"/>
</dbReference>
<dbReference type="SUPFAM" id="SSF56425">
    <property type="entry name" value="Succinate dehydrogenase/fumarate reductase flavoprotein, catalytic domain"/>
    <property type="match status" value="1"/>
</dbReference>
<gene>
    <name evidence="13" type="ORF">GKD88_11710</name>
    <name evidence="12" type="ORF">GKE08_12035</name>
</gene>
<organism evidence="12 14">
    <name type="scientific">Holdemania massiliensis</name>
    <dbReference type="NCBI Taxonomy" id="1468449"/>
    <lineage>
        <taxon>Bacteria</taxon>
        <taxon>Bacillati</taxon>
        <taxon>Bacillota</taxon>
        <taxon>Erysipelotrichia</taxon>
        <taxon>Erysipelotrichales</taxon>
        <taxon>Erysipelotrichaceae</taxon>
        <taxon>Holdemania</taxon>
    </lineage>
</organism>
<comment type="catalytic activity">
    <reaction evidence="9">
        <text>dihydrourocanate + A = urocanate + AH2</text>
        <dbReference type="Rhea" id="RHEA:36059"/>
        <dbReference type="ChEBI" id="CHEBI:13193"/>
        <dbReference type="ChEBI" id="CHEBI:17499"/>
        <dbReference type="ChEBI" id="CHEBI:27247"/>
        <dbReference type="ChEBI" id="CHEBI:72991"/>
        <dbReference type="EC" id="1.3.99.33"/>
    </reaction>
</comment>
<dbReference type="Pfam" id="PF04205">
    <property type="entry name" value="FMN_bind"/>
    <property type="match status" value="1"/>
</dbReference>
<feature type="domain" description="FMN-binding" evidence="11">
    <location>
        <begin position="523"/>
        <end position="596"/>
    </location>
</feature>
<evidence type="ECO:0000313" key="15">
    <source>
        <dbReference type="Proteomes" id="UP000480929"/>
    </source>
</evidence>
<dbReference type="Proteomes" id="UP000480929">
    <property type="component" value="Unassembled WGS sequence"/>
</dbReference>
<evidence type="ECO:0000256" key="5">
    <source>
        <dbReference type="ARBA" id="ARBA00015872"/>
    </source>
</evidence>
<dbReference type="Proteomes" id="UP000433575">
    <property type="component" value="Unassembled WGS sequence"/>
</dbReference>
<dbReference type="InterPro" id="IPR007329">
    <property type="entry name" value="FMN-bd"/>
</dbReference>
<feature type="chain" id="PRO_5038918325" description="Urocanate reductase" evidence="10">
    <location>
        <begin position="22"/>
        <end position="596"/>
    </location>
</feature>
<dbReference type="EC" id="1.3.99.33" evidence="4"/>
<dbReference type="OrthoDB" id="9806724at2"/>
<keyword evidence="8" id="KW-0560">Oxidoreductase</keyword>
<evidence type="ECO:0000256" key="3">
    <source>
        <dbReference type="ARBA" id="ARBA00008040"/>
    </source>
</evidence>
<dbReference type="PROSITE" id="PS51257">
    <property type="entry name" value="PROKAR_LIPOPROTEIN"/>
    <property type="match status" value="1"/>
</dbReference>
<comment type="caution">
    <text evidence="12">The sequence shown here is derived from an EMBL/GenBank/DDBJ whole genome shotgun (WGS) entry which is preliminary data.</text>
</comment>
<evidence type="ECO:0000313" key="12">
    <source>
        <dbReference type="EMBL" id="MSA90056.1"/>
    </source>
</evidence>
<keyword evidence="10" id="KW-0732">Signal</keyword>
<dbReference type="RefSeq" id="WP_020225887.1">
    <property type="nucleotide sequence ID" value="NZ_CABKSC010000004.1"/>
</dbReference>
<dbReference type="GO" id="GO:0033765">
    <property type="term" value="F:steroid dehydrogenase activity, acting on the CH-CH group of donors"/>
    <property type="evidence" value="ECO:0007669"/>
    <property type="project" value="UniProtKB-ARBA"/>
</dbReference>
<evidence type="ECO:0000256" key="10">
    <source>
        <dbReference type="SAM" id="SignalP"/>
    </source>
</evidence>
<dbReference type="InterPro" id="IPR050315">
    <property type="entry name" value="FAD-oxidoreductase_2"/>
</dbReference>
<evidence type="ECO:0000259" key="11">
    <source>
        <dbReference type="SMART" id="SM00900"/>
    </source>
</evidence>
<dbReference type="EMBL" id="WKPJ01000019">
    <property type="protein sequence ID" value="MSA90056.1"/>
    <property type="molecule type" value="Genomic_DNA"/>
</dbReference>
<dbReference type="EMBL" id="WKPI01000021">
    <property type="protein sequence ID" value="MSC33786.1"/>
    <property type="molecule type" value="Genomic_DNA"/>
</dbReference>
<evidence type="ECO:0000256" key="2">
    <source>
        <dbReference type="ARBA" id="ARBA00001974"/>
    </source>
</evidence>
<sequence length="596" mass="63627">MKKLLALTLGACLALGLGGCANTPAEKTPDPQPESGNEQFDIVIVGAGGAGLAAAVEAHEQGADNILVLEKMSFAGGSTTMAFGGFNCTNSRFMDEQGKEETPVMLVDKIIKNGAGFADVDMAGVIAIETPKVIEWLDGFGSEWGKIRYADLHCPTDGTIPGVELVRVLKEQAEKNGIEIRYNSPAVDLTTDENGRVNGVQVKDAHGEYTIDAQAVILATGGYESNPEMIANYDNPGLANIHLAPSQGNMGDGIVMAEKLGADLVNMDLIQLSCAVAPFSIQMQLPIKNNGVVFVNKEGKRFTNEYSEASSDRRITEDILKQTDAECFGVYNETIYQNFMAIEEKDFFDEYRMTGIDNSGTVIKADTLEDLAEKMGVDQEAFLTTMSSLKTDGIGNEEVVKLADTYKAGPYYAVNLTPGVMDTLGGVRADTTGRVLNQEGKPIKGLYAAGEVIGNVQGAYYSVGLGEAVVFGRLSARNAIEYILDRQGLTEHVPFDRTPAQSEDSEVVKGSFTDGTYTGEGQGNNGPIKVEVIVKDGSITEINVLEQAETANIYAGAAEQFIPELIRTQNLDLDAVSGATNSSNGIREAVKDALGQ</sequence>
<dbReference type="PANTHER" id="PTHR43400:SF7">
    <property type="entry name" value="FAD-DEPENDENT OXIDOREDUCTASE 2 FAD BINDING DOMAIN-CONTAINING PROTEIN"/>
    <property type="match status" value="1"/>
</dbReference>
<dbReference type="AlphaFoldDB" id="A0A6N7S9V1"/>
<dbReference type="GeneID" id="42458309"/>
<dbReference type="Gene3D" id="3.50.50.60">
    <property type="entry name" value="FAD/NAD(P)-binding domain"/>
    <property type="match status" value="1"/>
</dbReference>
<dbReference type="InterPro" id="IPR036188">
    <property type="entry name" value="FAD/NAD-bd_sf"/>
</dbReference>
<keyword evidence="15" id="KW-1185">Reference proteome</keyword>
<dbReference type="GO" id="GO:0010181">
    <property type="term" value="F:FMN binding"/>
    <property type="evidence" value="ECO:0007669"/>
    <property type="project" value="InterPro"/>
</dbReference>
<evidence type="ECO:0000313" key="13">
    <source>
        <dbReference type="EMBL" id="MSC33786.1"/>
    </source>
</evidence>
<dbReference type="SMART" id="SM00900">
    <property type="entry name" value="FMN_bind"/>
    <property type="match status" value="1"/>
</dbReference>
<evidence type="ECO:0000256" key="6">
    <source>
        <dbReference type="ARBA" id="ARBA00022630"/>
    </source>
</evidence>
<dbReference type="Pfam" id="PF00890">
    <property type="entry name" value="FAD_binding_2"/>
    <property type="match status" value="1"/>
</dbReference>
<comment type="cofactor">
    <cofactor evidence="2">
        <name>FAD</name>
        <dbReference type="ChEBI" id="CHEBI:57692"/>
    </cofactor>
</comment>
<proteinExistence type="inferred from homology"/>
<evidence type="ECO:0000256" key="1">
    <source>
        <dbReference type="ARBA" id="ARBA00001917"/>
    </source>
</evidence>
<evidence type="ECO:0000256" key="8">
    <source>
        <dbReference type="ARBA" id="ARBA00023002"/>
    </source>
</evidence>
<protein>
    <recommendedName>
        <fullName evidence="5">Urocanate reductase</fullName>
        <ecNumber evidence="4">1.3.99.33</ecNumber>
    </recommendedName>
</protein>